<protein>
    <submittedName>
        <fullName evidence="1">Uncharacterized protein</fullName>
    </submittedName>
</protein>
<evidence type="ECO:0000313" key="1">
    <source>
        <dbReference type="EMBL" id="KRZ25396.1"/>
    </source>
</evidence>
<name>A0A0V1IRT2_TRIPS</name>
<comment type="caution">
    <text evidence="1">The sequence shown here is derived from an EMBL/GenBank/DDBJ whole genome shotgun (WGS) entry which is preliminary data.</text>
</comment>
<gene>
    <name evidence="1" type="ORF">T4C_6034</name>
</gene>
<proteinExistence type="predicted"/>
<sequence>MILQRKIISHNDQLRSAIFNRYWLSNRQLATPNLIFFLLRIKSHHRILQQSVDQTPLFTVHCSRATNDFQFYELCNDVERQWK</sequence>
<evidence type="ECO:0000313" key="2">
    <source>
        <dbReference type="Proteomes" id="UP000054826"/>
    </source>
</evidence>
<dbReference type="EMBL" id="JYDV01000199">
    <property type="protein sequence ID" value="KRZ25396.1"/>
    <property type="molecule type" value="Genomic_DNA"/>
</dbReference>
<accession>A0A0V1IRT2</accession>
<dbReference type="AlphaFoldDB" id="A0A0V1IRT2"/>
<organism evidence="1 2">
    <name type="scientific">Trichinella pseudospiralis</name>
    <name type="common">Parasitic roundworm</name>
    <dbReference type="NCBI Taxonomy" id="6337"/>
    <lineage>
        <taxon>Eukaryota</taxon>
        <taxon>Metazoa</taxon>
        <taxon>Ecdysozoa</taxon>
        <taxon>Nematoda</taxon>
        <taxon>Enoplea</taxon>
        <taxon>Dorylaimia</taxon>
        <taxon>Trichinellida</taxon>
        <taxon>Trichinellidae</taxon>
        <taxon>Trichinella</taxon>
    </lineage>
</organism>
<reference evidence="1 2" key="1">
    <citation type="submission" date="2015-01" db="EMBL/GenBank/DDBJ databases">
        <title>Evolution of Trichinella species and genotypes.</title>
        <authorList>
            <person name="Korhonen P.K."/>
            <person name="Edoardo P."/>
            <person name="Giuseppe L.R."/>
            <person name="Gasser R.B."/>
        </authorList>
    </citation>
    <scope>NUCLEOTIDE SEQUENCE [LARGE SCALE GENOMIC DNA]</scope>
    <source>
        <strain evidence="1">ISS176</strain>
    </source>
</reference>
<dbReference type="Proteomes" id="UP000054826">
    <property type="component" value="Unassembled WGS sequence"/>
</dbReference>